<dbReference type="PROSITE" id="PS50293">
    <property type="entry name" value="TPR_REGION"/>
    <property type="match status" value="1"/>
</dbReference>
<gene>
    <name evidence="5" type="ORF">CSSPJE1EN1_LOCUS20063</name>
</gene>
<dbReference type="InterPro" id="IPR019734">
    <property type="entry name" value="TPR_rpt"/>
</dbReference>
<dbReference type="Gene3D" id="1.10.238.10">
    <property type="entry name" value="EF-hand"/>
    <property type="match status" value="1"/>
</dbReference>
<evidence type="ECO:0000256" key="1">
    <source>
        <dbReference type="ARBA" id="ARBA00022837"/>
    </source>
</evidence>
<protein>
    <recommendedName>
        <fullName evidence="4">EF-hand domain-containing protein</fullName>
    </recommendedName>
</protein>
<dbReference type="Gene3D" id="1.25.40.10">
    <property type="entry name" value="Tetratricopeptide repeat domain"/>
    <property type="match status" value="3"/>
</dbReference>
<keyword evidence="1" id="KW-0106">Calcium</keyword>
<name>A0ABP0XAI6_9BRYO</name>
<dbReference type="Pfam" id="PF13432">
    <property type="entry name" value="TPR_16"/>
    <property type="match status" value="3"/>
</dbReference>
<organism evidence="5 6">
    <name type="scientific">Sphagnum jensenii</name>
    <dbReference type="NCBI Taxonomy" id="128206"/>
    <lineage>
        <taxon>Eukaryota</taxon>
        <taxon>Viridiplantae</taxon>
        <taxon>Streptophyta</taxon>
        <taxon>Embryophyta</taxon>
        <taxon>Bryophyta</taxon>
        <taxon>Sphagnophytina</taxon>
        <taxon>Sphagnopsida</taxon>
        <taxon>Sphagnales</taxon>
        <taxon>Sphagnaceae</taxon>
        <taxon>Sphagnum</taxon>
    </lineage>
</organism>
<feature type="region of interest" description="Disordered" evidence="3">
    <location>
        <begin position="190"/>
        <end position="232"/>
    </location>
</feature>
<dbReference type="PANTHER" id="PTHR45081:SF1">
    <property type="entry name" value="EF HAND FAMILY PROTEIN, PUTATIVE, EXPRESSED-RELATED"/>
    <property type="match status" value="1"/>
</dbReference>
<accession>A0ABP0XAI6</accession>
<feature type="repeat" description="TPR" evidence="2">
    <location>
        <begin position="439"/>
        <end position="472"/>
    </location>
</feature>
<keyword evidence="2" id="KW-0802">TPR repeat</keyword>
<feature type="repeat" description="TPR" evidence="2">
    <location>
        <begin position="295"/>
        <end position="328"/>
    </location>
</feature>
<feature type="repeat" description="TPR" evidence="2">
    <location>
        <begin position="261"/>
        <end position="294"/>
    </location>
</feature>
<evidence type="ECO:0000313" key="6">
    <source>
        <dbReference type="Proteomes" id="UP001497444"/>
    </source>
</evidence>
<evidence type="ECO:0000256" key="2">
    <source>
        <dbReference type="PROSITE-ProRule" id="PRU00339"/>
    </source>
</evidence>
<dbReference type="Proteomes" id="UP001497444">
    <property type="component" value="Chromosome 6"/>
</dbReference>
<feature type="repeat" description="TPR" evidence="2">
    <location>
        <begin position="405"/>
        <end position="438"/>
    </location>
</feature>
<dbReference type="PROSITE" id="PS00018">
    <property type="entry name" value="EF_HAND_1"/>
    <property type="match status" value="1"/>
</dbReference>
<evidence type="ECO:0000313" key="5">
    <source>
        <dbReference type="EMBL" id="CAK9274585.1"/>
    </source>
</evidence>
<proteinExistence type="predicted"/>
<sequence length="838" mass="93691">MSETGQGLSIRAQKVRGIFNEFDSNRDGCLNRDEMAALVIAVNPRVKFSKDQIEAILDEVFRTYGEFIEGQKGLSFEGLLRTYDDGAGDVDRDFDALGLHLASASIAGDGNDELQTAETKINSRVDLGGSGSRLPTPSIADEASGNVVKRSSIVGAWARSPNHGITYDETWGFIEELELRLKEYEAKQQQKQRDEKKGGGGLNGVDTAAAAADWEDGVDKGEGFDRRRREDELGSESAAFKKRLVEFREKAGKVQTPEQAFDRHMAMGRCLLEHHWYEEAIKSFDLAERLKPQDVRAPFLMGNAYYSLGKYVDAEKKYRVALEAGEANSVQWKDLLPQVHVNLGIALEGEGMLIGACYHYREAAILNAKHYRALKLLGSALYGLGEYRAAEQCLVEALVLKPDYADAHCDLGSALHAQADDDKAIQEFQKAIDLNPNHHDALYNLGGLLKDSGRYGDAAEMYAKVLALKPGEWRAQLNRAVSLLGAGDYEEARKAFKEAFKMTNRVELYDAIKHLKQMQKRPKDLTSAIANVDSLFVIVENARFRPAPQSNTTAREFLACALNIRKFQKHTRLYRCDVDDLRREIEKKYFLGSSRSTAIPNDNKVEKKELEKSLHQLLGFLTPDTFQGAMRAINEKIIAVLDPTGSAVRVDAGMFFAVLAPLCAGSTEKRKRLVFDILKWHAPSGREGIIPNTDAKNYIKYLRAIYLPDQGTSELAEVHGDEDKVQVSYPEFLIMFDDTNWGFGILNTLVKLETGDRVRHTGITCVTCNYVIMGPRFKEITKNFSLCPTCYSEGKVPADVKLEEYVFKEYSNEADIMDRFKMFRSKKGLTAVPAQPVT</sequence>
<reference evidence="5" key="1">
    <citation type="submission" date="2024-02" db="EMBL/GenBank/DDBJ databases">
        <authorList>
            <consortium name="ELIXIR-Norway"/>
            <consortium name="Elixir Norway"/>
        </authorList>
    </citation>
    <scope>NUCLEOTIDE SEQUENCE</scope>
</reference>
<dbReference type="SUPFAM" id="SSF57850">
    <property type="entry name" value="RING/U-box"/>
    <property type="match status" value="1"/>
</dbReference>
<dbReference type="EMBL" id="OZ020101">
    <property type="protein sequence ID" value="CAK9274585.1"/>
    <property type="molecule type" value="Genomic_DNA"/>
</dbReference>
<evidence type="ECO:0000259" key="4">
    <source>
        <dbReference type="PROSITE" id="PS50222"/>
    </source>
</evidence>
<keyword evidence="6" id="KW-1185">Reference proteome</keyword>
<dbReference type="SUPFAM" id="SSF47473">
    <property type="entry name" value="EF-hand"/>
    <property type="match status" value="1"/>
</dbReference>
<dbReference type="SMART" id="SM00028">
    <property type="entry name" value="TPR"/>
    <property type="match status" value="7"/>
</dbReference>
<dbReference type="PROSITE" id="PS50222">
    <property type="entry name" value="EF_HAND_2"/>
    <property type="match status" value="1"/>
</dbReference>
<feature type="domain" description="EF-hand" evidence="4">
    <location>
        <begin position="10"/>
        <end position="45"/>
    </location>
</feature>
<feature type="compositionally biased region" description="Basic and acidic residues" evidence="3">
    <location>
        <begin position="217"/>
        <end position="232"/>
    </location>
</feature>
<dbReference type="SUPFAM" id="SSF48452">
    <property type="entry name" value="TPR-like"/>
    <property type="match status" value="1"/>
</dbReference>
<dbReference type="PANTHER" id="PTHR45081">
    <property type="entry name" value="EF HAND FAMILY PROTEIN, PUTATIVE, EXPRESSED-RELATED"/>
    <property type="match status" value="1"/>
</dbReference>
<feature type="repeat" description="TPR" evidence="2">
    <location>
        <begin position="371"/>
        <end position="404"/>
    </location>
</feature>
<dbReference type="InterPro" id="IPR002048">
    <property type="entry name" value="EF_hand_dom"/>
</dbReference>
<dbReference type="InterPro" id="IPR011992">
    <property type="entry name" value="EF-hand-dom_pair"/>
</dbReference>
<evidence type="ECO:0000256" key="3">
    <source>
        <dbReference type="SAM" id="MobiDB-lite"/>
    </source>
</evidence>
<dbReference type="PROSITE" id="PS50005">
    <property type="entry name" value="TPR"/>
    <property type="match status" value="5"/>
</dbReference>
<dbReference type="InterPro" id="IPR018247">
    <property type="entry name" value="EF_Hand_1_Ca_BS"/>
</dbReference>
<dbReference type="InterPro" id="IPR011990">
    <property type="entry name" value="TPR-like_helical_dom_sf"/>
</dbReference>